<gene>
    <name evidence="7 9" type="primary">tadA</name>
    <name evidence="9" type="ORF">CSEC_0505</name>
</gene>
<dbReference type="SUPFAM" id="SSF53927">
    <property type="entry name" value="Cytidine deaminase-like"/>
    <property type="match status" value="1"/>
</dbReference>
<dbReference type="GO" id="GO:0002100">
    <property type="term" value="P:tRNA wobble adenosine to inosine editing"/>
    <property type="evidence" value="ECO:0007669"/>
    <property type="project" value="UniProtKB-UniRule"/>
</dbReference>
<evidence type="ECO:0000256" key="1">
    <source>
        <dbReference type="ARBA" id="ARBA00011738"/>
    </source>
</evidence>
<protein>
    <recommendedName>
        <fullName evidence="7">tRNA-specific adenosine deaminase</fullName>
        <ecNumber evidence="7">3.5.4.33</ecNumber>
    </recommendedName>
</protein>
<dbReference type="InterPro" id="IPR002125">
    <property type="entry name" value="CMP_dCMP_dom"/>
</dbReference>
<dbReference type="PROSITE" id="PS51747">
    <property type="entry name" value="CYT_DCMP_DEAMINASES_2"/>
    <property type="match status" value="1"/>
</dbReference>
<feature type="binding site" evidence="7">
    <location>
        <position position="64"/>
    </location>
    <ligand>
        <name>Zn(2+)</name>
        <dbReference type="ChEBI" id="CHEBI:29105"/>
        <note>catalytic</note>
    </ligand>
</feature>
<proteinExistence type="inferred from homology"/>
<dbReference type="Pfam" id="PF00383">
    <property type="entry name" value="dCMP_cyt_deam_1"/>
    <property type="match status" value="1"/>
</dbReference>
<evidence type="ECO:0000313" key="10">
    <source>
        <dbReference type="Proteomes" id="UP000031552"/>
    </source>
</evidence>
<reference evidence="9" key="2">
    <citation type="submission" date="2014-09" db="EMBL/GenBank/DDBJ databases">
        <title>Criblamydia sequanensis harbors a mega-plasmid encoding arsenite resistance.</title>
        <authorList>
            <person name="Bertelli C."/>
            <person name="Goesmann A."/>
            <person name="Greub G."/>
        </authorList>
    </citation>
    <scope>NUCLEOTIDE SEQUENCE [LARGE SCALE GENOMIC DNA]</scope>
    <source>
        <strain evidence="9">CRIB-18</strain>
    </source>
</reference>
<dbReference type="InterPro" id="IPR028883">
    <property type="entry name" value="tRNA_aden_deaminase"/>
</dbReference>
<dbReference type="PANTHER" id="PTHR11079">
    <property type="entry name" value="CYTOSINE DEAMINASE FAMILY MEMBER"/>
    <property type="match status" value="1"/>
</dbReference>
<dbReference type="EC" id="3.5.4.33" evidence="7"/>
<evidence type="ECO:0000256" key="4">
    <source>
        <dbReference type="ARBA" id="ARBA00022801"/>
    </source>
</evidence>
<dbReference type="Proteomes" id="UP000031552">
    <property type="component" value="Unassembled WGS sequence"/>
</dbReference>
<comment type="subunit">
    <text evidence="1 7">Homodimer.</text>
</comment>
<dbReference type="AlphaFoldDB" id="A0A090D0I0"/>
<feature type="domain" description="CMP/dCMP-type deaminase" evidence="8">
    <location>
        <begin position="13"/>
        <end position="123"/>
    </location>
</feature>
<comment type="catalytic activity">
    <reaction evidence="6 7">
        <text>adenosine(34) in tRNA + H2O + H(+) = inosine(34) in tRNA + NH4(+)</text>
        <dbReference type="Rhea" id="RHEA:43168"/>
        <dbReference type="Rhea" id="RHEA-COMP:10373"/>
        <dbReference type="Rhea" id="RHEA-COMP:10374"/>
        <dbReference type="ChEBI" id="CHEBI:15377"/>
        <dbReference type="ChEBI" id="CHEBI:15378"/>
        <dbReference type="ChEBI" id="CHEBI:28938"/>
        <dbReference type="ChEBI" id="CHEBI:74411"/>
        <dbReference type="ChEBI" id="CHEBI:82852"/>
        <dbReference type="EC" id="3.5.4.33"/>
    </reaction>
</comment>
<dbReference type="RefSeq" id="WP_041016847.1">
    <property type="nucleotide sequence ID" value="NZ_CCEJ010000003.1"/>
</dbReference>
<dbReference type="eggNOG" id="COG0590">
    <property type="taxonomic scope" value="Bacteria"/>
</dbReference>
<name>A0A090D0I0_9BACT</name>
<keyword evidence="2 7" id="KW-0819">tRNA processing</keyword>
<comment type="function">
    <text evidence="7">Catalyzes the deamination of adenosine to inosine at the wobble position 34 of tRNA(Arg2).</text>
</comment>
<dbReference type="NCBIfam" id="NF008113">
    <property type="entry name" value="PRK10860.1"/>
    <property type="match status" value="1"/>
</dbReference>
<keyword evidence="4 7" id="KW-0378">Hydrolase</keyword>
<dbReference type="CDD" id="cd01285">
    <property type="entry name" value="nucleoside_deaminase"/>
    <property type="match status" value="1"/>
</dbReference>
<feature type="active site" description="Proton donor" evidence="7">
    <location>
        <position position="66"/>
    </location>
</feature>
<comment type="cofactor">
    <cofactor evidence="7">
        <name>Zn(2+)</name>
        <dbReference type="ChEBI" id="CHEBI:29105"/>
    </cofactor>
    <text evidence="7">Binds 1 zinc ion per subunit.</text>
</comment>
<keyword evidence="10" id="KW-1185">Reference proteome</keyword>
<comment type="similarity">
    <text evidence="7">Belongs to the cytidine and deoxycytidylate deaminase family.</text>
</comment>
<comment type="caution">
    <text evidence="9">The sequence shown here is derived from an EMBL/GenBank/DDBJ whole genome shotgun (WGS) entry which is preliminary data.</text>
</comment>
<evidence type="ECO:0000256" key="5">
    <source>
        <dbReference type="ARBA" id="ARBA00022833"/>
    </source>
</evidence>
<dbReference type="Gene3D" id="3.40.140.10">
    <property type="entry name" value="Cytidine Deaminase, domain 2"/>
    <property type="match status" value="1"/>
</dbReference>
<dbReference type="STRING" id="1437425.CSEC_0505"/>
<evidence type="ECO:0000256" key="3">
    <source>
        <dbReference type="ARBA" id="ARBA00022723"/>
    </source>
</evidence>
<evidence type="ECO:0000256" key="7">
    <source>
        <dbReference type="HAMAP-Rule" id="MF_00972"/>
    </source>
</evidence>
<keyword evidence="3 7" id="KW-0479">Metal-binding</keyword>
<accession>A0A090D0I0</accession>
<evidence type="ECO:0000313" key="9">
    <source>
        <dbReference type="EMBL" id="CDR33340.1"/>
    </source>
</evidence>
<dbReference type="EMBL" id="CCEJ010000003">
    <property type="protein sequence ID" value="CDR33340.1"/>
    <property type="molecule type" value="Genomic_DNA"/>
</dbReference>
<dbReference type="InterPro" id="IPR016193">
    <property type="entry name" value="Cytidine_deaminase-like"/>
</dbReference>
<organism evidence="9 10">
    <name type="scientific">Candidatus Criblamydia sequanensis CRIB-18</name>
    <dbReference type="NCBI Taxonomy" id="1437425"/>
    <lineage>
        <taxon>Bacteria</taxon>
        <taxon>Pseudomonadati</taxon>
        <taxon>Chlamydiota</taxon>
        <taxon>Chlamydiia</taxon>
        <taxon>Parachlamydiales</taxon>
        <taxon>Candidatus Criblamydiaceae</taxon>
        <taxon>Candidatus Criblamydia</taxon>
    </lineage>
</organism>
<dbReference type="GO" id="GO:0052717">
    <property type="term" value="F:tRNA-specific adenosine-34 deaminase activity"/>
    <property type="evidence" value="ECO:0007669"/>
    <property type="project" value="UniProtKB-UniRule"/>
</dbReference>
<feature type="binding site" evidence="7">
    <location>
        <position position="97"/>
    </location>
    <ligand>
        <name>Zn(2+)</name>
        <dbReference type="ChEBI" id="CHEBI:29105"/>
        <note>catalytic</note>
    </ligand>
</feature>
<dbReference type="FunFam" id="3.40.140.10:FF:000005">
    <property type="entry name" value="tRNA-specific adenosine deaminase"/>
    <property type="match status" value="1"/>
</dbReference>
<sequence>MTVPFPFTIAASNDNERFMHEALKEAWKAFQLGEVPVGAILVKNGRIIARGHNQVELLKDATAHAEMLCITIGESAVENWRLKDTTLYCTIEPCCMCAGAMMLSRIPKLVYGAKDIRHGAHGSFINIFEKDHPTHTIEITTGVLENECAYLLRDFFQKRRVETEKLKKGLKDDSLGSHQ</sequence>
<dbReference type="HAMAP" id="MF_00972">
    <property type="entry name" value="tRNA_aden_deaminase"/>
    <property type="match status" value="1"/>
</dbReference>
<keyword evidence="5 7" id="KW-0862">Zinc</keyword>
<reference evidence="9" key="1">
    <citation type="submission" date="2013-12" db="EMBL/GenBank/DDBJ databases">
        <authorList>
            <person name="Linke B."/>
        </authorList>
    </citation>
    <scope>NUCLEOTIDE SEQUENCE [LARGE SCALE GENOMIC DNA]</scope>
    <source>
        <strain evidence="9">CRIB-18</strain>
    </source>
</reference>
<evidence type="ECO:0000259" key="8">
    <source>
        <dbReference type="PROSITE" id="PS51747"/>
    </source>
</evidence>
<dbReference type="OrthoDB" id="9802676at2"/>
<evidence type="ECO:0000256" key="2">
    <source>
        <dbReference type="ARBA" id="ARBA00022694"/>
    </source>
</evidence>
<dbReference type="PANTHER" id="PTHR11079:SF202">
    <property type="entry name" value="TRNA-SPECIFIC ADENOSINE DEAMINASE"/>
    <property type="match status" value="1"/>
</dbReference>
<dbReference type="GO" id="GO:0008270">
    <property type="term" value="F:zinc ion binding"/>
    <property type="evidence" value="ECO:0007669"/>
    <property type="project" value="UniProtKB-UniRule"/>
</dbReference>
<evidence type="ECO:0000256" key="6">
    <source>
        <dbReference type="ARBA" id="ARBA00048045"/>
    </source>
</evidence>
<feature type="binding site" evidence="7">
    <location>
        <position position="94"/>
    </location>
    <ligand>
        <name>Zn(2+)</name>
        <dbReference type="ChEBI" id="CHEBI:29105"/>
        <note>catalytic</note>
    </ligand>
</feature>